<evidence type="ECO:0000256" key="1">
    <source>
        <dbReference type="ARBA" id="ARBA00022723"/>
    </source>
</evidence>
<dbReference type="Pfam" id="PF01753">
    <property type="entry name" value="zf-MYND"/>
    <property type="match status" value="1"/>
</dbReference>
<dbReference type="Gene3D" id="1.25.40.20">
    <property type="entry name" value="Ankyrin repeat-containing domain"/>
    <property type="match status" value="1"/>
</dbReference>
<dbReference type="SUPFAM" id="SSF48452">
    <property type="entry name" value="TPR-like"/>
    <property type="match status" value="1"/>
</dbReference>
<keyword evidence="4 8" id="KW-0802">TPR repeat</keyword>
<dbReference type="PROSITE" id="PS50088">
    <property type="entry name" value="ANK_REPEAT"/>
    <property type="match status" value="2"/>
</dbReference>
<dbReference type="InterPro" id="IPR019734">
    <property type="entry name" value="TPR_rpt"/>
</dbReference>
<feature type="repeat" description="ANK" evidence="6">
    <location>
        <begin position="247"/>
        <end position="280"/>
    </location>
</feature>
<dbReference type="SUPFAM" id="SSF144232">
    <property type="entry name" value="HIT/MYND zinc finger-like"/>
    <property type="match status" value="1"/>
</dbReference>
<dbReference type="InterPro" id="IPR011990">
    <property type="entry name" value="TPR-like_helical_dom_sf"/>
</dbReference>
<keyword evidence="11" id="KW-1185">Reference proteome</keyword>
<dbReference type="InterPro" id="IPR036770">
    <property type="entry name" value="Ankyrin_rpt-contain_sf"/>
</dbReference>
<evidence type="ECO:0000313" key="10">
    <source>
        <dbReference type="EMBL" id="KAG2491412.1"/>
    </source>
</evidence>
<proteinExistence type="predicted"/>
<keyword evidence="5" id="KW-0862">Zinc</keyword>
<dbReference type="PANTHER" id="PTHR22904:SF533">
    <property type="entry name" value="HSP70-HSP90 ORGANIZING PROTEIN 3"/>
    <property type="match status" value="1"/>
</dbReference>
<evidence type="ECO:0000256" key="7">
    <source>
        <dbReference type="PROSITE-ProRule" id="PRU00134"/>
    </source>
</evidence>
<evidence type="ECO:0000256" key="4">
    <source>
        <dbReference type="ARBA" id="ARBA00022803"/>
    </source>
</evidence>
<dbReference type="SUPFAM" id="SSF48403">
    <property type="entry name" value="Ankyrin repeat"/>
    <property type="match status" value="1"/>
</dbReference>
<feature type="repeat" description="TPR" evidence="8">
    <location>
        <begin position="10"/>
        <end position="43"/>
    </location>
</feature>
<dbReference type="GO" id="GO:0008270">
    <property type="term" value="F:zinc ion binding"/>
    <property type="evidence" value="ECO:0007669"/>
    <property type="project" value="UniProtKB-KW"/>
</dbReference>
<evidence type="ECO:0000256" key="2">
    <source>
        <dbReference type="ARBA" id="ARBA00022737"/>
    </source>
</evidence>
<keyword evidence="3 7" id="KW-0863">Zinc-finger</keyword>
<dbReference type="SMART" id="SM00248">
    <property type="entry name" value="ANK"/>
    <property type="match status" value="2"/>
</dbReference>
<dbReference type="OrthoDB" id="2423701at2759"/>
<dbReference type="Pfam" id="PF00023">
    <property type="entry name" value="Ank"/>
    <property type="match status" value="1"/>
</dbReference>
<evidence type="ECO:0000256" key="6">
    <source>
        <dbReference type="PROSITE-ProRule" id="PRU00023"/>
    </source>
</evidence>
<dbReference type="EMBL" id="JAEHOE010000053">
    <property type="protein sequence ID" value="KAG2491412.1"/>
    <property type="molecule type" value="Genomic_DNA"/>
</dbReference>
<dbReference type="Gene3D" id="1.25.40.10">
    <property type="entry name" value="Tetratricopeptide repeat domain"/>
    <property type="match status" value="1"/>
</dbReference>
<dbReference type="AlphaFoldDB" id="A0A836BWW9"/>
<keyword evidence="1" id="KW-0479">Metal-binding</keyword>
<dbReference type="InterPro" id="IPR002893">
    <property type="entry name" value="Znf_MYND"/>
</dbReference>
<dbReference type="Proteomes" id="UP000612055">
    <property type="component" value="Unassembled WGS sequence"/>
</dbReference>
<reference evidence="10" key="1">
    <citation type="journal article" date="2020" name="bioRxiv">
        <title>Comparative genomics of Chlamydomonas.</title>
        <authorList>
            <person name="Craig R.J."/>
            <person name="Hasan A.R."/>
            <person name="Ness R.W."/>
            <person name="Keightley P.D."/>
        </authorList>
    </citation>
    <scope>NUCLEOTIDE SEQUENCE</scope>
    <source>
        <strain evidence="10">CCAP 11/70</strain>
    </source>
</reference>
<feature type="repeat" description="ANK" evidence="6">
    <location>
        <begin position="281"/>
        <end position="313"/>
    </location>
</feature>
<organism evidence="10 11">
    <name type="scientific">Edaphochlamys debaryana</name>
    <dbReference type="NCBI Taxonomy" id="47281"/>
    <lineage>
        <taxon>Eukaryota</taxon>
        <taxon>Viridiplantae</taxon>
        <taxon>Chlorophyta</taxon>
        <taxon>core chlorophytes</taxon>
        <taxon>Chlorophyceae</taxon>
        <taxon>CS clade</taxon>
        <taxon>Chlamydomonadales</taxon>
        <taxon>Chlamydomonadales incertae sedis</taxon>
        <taxon>Edaphochlamys</taxon>
    </lineage>
</organism>
<name>A0A836BWW9_9CHLO</name>
<accession>A0A836BWW9</accession>
<keyword evidence="6" id="KW-0040">ANK repeat</keyword>
<evidence type="ECO:0000313" key="11">
    <source>
        <dbReference type="Proteomes" id="UP000612055"/>
    </source>
</evidence>
<protein>
    <recommendedName>
        <fullName evidence="9">MYND-type domain-containing protein</fullName>
    </recommendedName>
</protein>
<dbReference type="PANTHER" id="PTHR22904">
    <property type="entry name" value="TPR REPEAT CONTAINING PROTEIN"/>
    <property type="match status" value="1"/>
</dbReference>
<keyword evidence="2" id="KW-0677">Repeat</keyword>
<feature type="domain" description="MYND-type" evidence="9">
    <location>
        <begin position="348"/>
        <end position="386"/>
    </location>
</feature>
<dbReference type="PROSITE" id="PS50297">
    <property type="entry name" value="ANK_REP_REGION"/>
    <property type="match status" value="1"/>
</dbReference>
<comment type="caution">
    <text evidence="10">The sequence shown here is derived from an EMBL/GenBank/DDBJ whole genome shotgun (WGS) entry which is preliminary data.</text>
</comment>
<gene>
    <name evidence="10" type="ORF">HYH03_010201</name>
</gene>
<evidence type="ECO:0000256" key="8">
    <source>
        <dbReference type="PROSITE-ProRule" id="PRU00339"/>
    </source>
</evidence>
<evidence type="ECO:0000256" key="5">
    <source>
        <dbReference type="ARBA" id="ARBA00022833"/>
    </source>
</evidence>
<evidence type="ECO:0000259" key="9">
    <source>
        <dbReference type="PROSITE" id="PS50865"/>
    </source>
</evidence>
<dbReference type="InterPro" id="IPR002110">
    <property type="entry name" value="Ankyrin_rpt"/>
</dbReference>
<evidence type="ECO:0000256" key="3">
    <source>
        <dbReference type="ARBA" id="ARBA00022771"/>
    </source>
</evidence>
<dbReference type="Gene3D" id="6.10.140.2220">
    <property type="match status" value="1"/>
</dbReference>
<dbReference type="SMART" id="SM00028">
    <property type="entry name" value="TPR"/>
    <property type="match status" value="3"/>
</dbReference>
<dbReference type="PROSITE" id="PS50005">
    <property type="entry name" value="TPR"/>
    <property type="match status" value="1"/>
</dbReference>
<dbReference type="PROSITE" id="PS50865">
    <property type="entry name" value="ZF_MYND_2"/>
    <property type="match status" value="1"/>
</dbReference>
<dbReference type="GO" id="GO:0051879">
    <property type="term" value="F:Hsp90 protein binding"/>
    <property type="evidence" value="ECO:0007669"/>
    <property type="project" value="TreeGrafter"/>
</dbReference>
<sequence length="586" mass="61897">MAPTELSAEAQQLKDEGGALFTKKQYAEALDRYNRALALSPGHPLLLSNASACHLGLKQWAQALAAAEECLAADPGFAKAYGRKAAAQIGLIRPGDAERTLLEGLRCDPGSAFLQGELDRLRQEEDGDQSPVRCRDGSDRALRAMQSRVGTTMSPQSAWPSRTFLAAYLGSEDEFVKEFKQSDLRLRALEAQLPLVVVVVAGAQRIRGQGADPSGACRTDAERGTKHSRVLRRLIEAGARVDARDAAGFTALHHATAHHAVLDLAQILIDAGADVNAQDRYGAYPLLSATMSSEVPSVRLLLAAGAKADLQDNDGCSALQMCRFHPAIQGLINAAHVHGVRPGREKVCAQCGKDGAPKVCAGCGGAVRYCSRECQKAHWPSHKAECGKSRAAAAGSSPAAAAGGGGRAPGSTPELPPLLRVPIVTRAVNSFVTNQQAILAAAMANFMGVAPPEARNVDLASVVKERSPQETAAALAAAAKRATRDNAMKVKIQVPADPISAEERAYLVAQGDLPDALLCYNQDRSLMCDLDGASPEGQQVAALIRRQGILGLKGYFSACFDEGCELRDGAPKRMAVSTTLLPAQPW</sequence>